<dbReference type="Gene3D" id="3.40.1260.10">
    <property type="entry name" value="DsrEFH-like"/>
    <property type="match status" value="1"/>
</dbReference>
<dbReference type="PANTHER" id="PTHR34655:SF2">
    <property type="entry name" value="PEROXIREDOXIN FAMILY PROTEIN"/>
    <property type="match status" value="1"/>
</dbReference>
<dbReference type="InterPro" id="IPR032836">
    <property type="entry name" value="DsrE2-like"/>
</dbReference>
<dbReference type="OrthoDB" id="9792592at2"/>
<evidence type="ECO:0000313" key="2">
    <source>
        <dbReference type="Proteomes" id="UP000216339"/>
    </source>
</evidence>
<protein>
    <recommendedName>
        <fullName evidence="3">Peroxiredoxin family protein</fullName>
    </recommendedName>
</protein>
<dbReference type="PANTHER" id="PTHR34655">
    <property type="entry name" value="CONSERVED WITHIN P. AEROPHILUM"/>
    <property type="match status" value="1"/>
</dbReference>
<dbReference type="Pfam" id="PF13686">
    <property type="entry name" value="DrsE_2"/>
    <property type="match status" value="1"/>
</dbReference>
<dbReference type="EMBL" id="MQWD01000001">
    <property type="protein sequence ID" value="PAP75924.1"/>
    <property type="molecule type" value="Genomic_DNA"/>
</dbReference>
<evidence type="ECO:0008006" key="3">
    <source>
        <dbReference type="Google" id="ProtNLM"/>
    </source>
</evidence>
<organism evidence="1 2">
    <name type="scientific">Rubrivirga marina</name>
    <dbReference type="NCBI Taxonomy" id="1196024"/>
    <lineage>
        <taxon>Bacteria</taxon>
        <taxon>Pseudomonadati</taxon>
        <taxon>Rhodothermota</taxon>
        <taxon>Rhodothermia</taxon>
        <taxon>Rhodothermales</taxon>
        <taxon>Rubricoccaceae</taxon>
        <taxon>Rubrivirga</taxon>
    </lineage>
</organism>
<name>A0A271IYP4_9BACT</name>
<keyword evidence="2" id="KW-1185">Reference proteome</keyword>
<dbReference type="SUPFAM" id="SSF75169">
    <property type="entry name" value="DsrEFH-like"/>
    <property type="match status" value="1"/>
</dbReference>
<evidence type="ECO:0000313" key="1">
    <source>
        <dbReference type="EMBL" id="PAP75924.1"/>
    </source>
</evidence>
<dbReference type="RefSeq" id="WP_095509565.1">
    <property type="nucleotide sequence ID" value="NZ_MQWD01000001.1"/>
</dbReference>
<dbReference type="Proteomes" id="UP000216339">
    <property type="component" value="Unassembled WGS sequence"/>
</dbReference>
<dbReference type="AlphaFoldDB" id="A0A271IYP4"/>
<gene>
    <name evidence="1" type="ORF">BSZ37_05455</name>
</gene>
<proteinExistence type="predicted"/>
<sequence>MELTTPLPTPAAVPAPPRKVEKVLVIVSKGTIEDVYAGLILANGALMEGLEAKMFFTFFGLEALRKDRQDHLHTATVGNPAFMAKLPTMLGGLPGFEALASAMMRKEMDALDIPPVSEFLEMIVAGGGEIYACKLAADMFKVDPADLIDDLAGVITVGDMYGLADGDGTQILFI</sequence>
<reference evidence="1 2" key="1">
    <citation type="submission" date="2016-11" db="EMBL/GenBank/DDBJ databases">
        <title>Study of marine rhodopsin-containing bacteria.</title>
        <authorList>
            <person name="Yoshizawa S."/>
            <person name="Kumagai Y."/>
            <person name="Kogure K."/>
        </authorList>
    </citation>
    <scope>NUCLEOTIDE SEQUENCE [LARGE SCALE GENOMIC DNA]</scope>
    <source>
        <strain evidence="1 2">SAORIC-28</strain>
    </source>
</reference>
<accession>A0A271IYP4</accession>
<comment type="caution">
    <text evidence="1">The sequence shown here is derived from an EMBL/GenBank/DDBJ whole genome shotgun (WGS) entry which is preliminary data.</text>
</comment>
<dbReference type="InterPro" id="IPR027396">
    <property type="entry name" value="DsrEFH-like"/>
</dbReference>